<dbReference type="STRING" id="940295.EYM_04005"/>
<dbReference type="Gene3D" id="2.30.30.30">
    <property type="match status" value="1"/>
</dbReference>
<dbReference type="NCBIfam" id="NF003320">
    <property type="entry name" value="PRK04333.1"/>
    <property type="match status" value="1"/>
</dbReference>
<dbReference type="AlphaFoldDB" id="A0A0U2WLA0"/>
<dbReference type="FunFam" id="2.30.30.30:FF:000045">
    <property type="entry name" value="50S ribosomal protein L14e"/>
    <property type="match status" value="1"/>
</dbReference>
<dbReference type="OrthoDB" id="63594at2157"/>
<organism evidence="5 6">
    <name type="scientific">Ignicoccus islandicus DSM 13165</name>
    <dbReference type="NCBI Taxonomy" id="940295"/>
    <lineage>
        <taxon>Archaea</taxon>
        <taxon>Thermoproteota</taxon>
        <taxon>Thermoprotei</taxon>
        <taxon>Desulfurococcales</taxon>
        <taxon>Desulfurococcaceae</taxon>
        <taxon>Ignicoccus</taxon>
    </lineage>
</organism>
<dbReference type="RefSeq" id="WP_075049762.1">
    <property type="nucleotide sequence ID" value="NZ_CP006867.1"/>
</dbReference>
<accession>A0A0U2WLA0</accession>
<evidence type="ECO:0000259" key="4">
    <source>
        <dbReference type="Pfam" id="PF00467"/>
    </source>
</evidence>
<dbReference type="SUPFAM" id="SSF50104">
    <property type="entry name" value="Translation proteins SH3-like domain"/>
    <property type="match status" value="1"/>
</dbReference>
<proteinExistence type="inferred from homology"/>
<feature type="domain" description="KOW" evidence="4">
    <location>
        <begin position="6"/>
        <end position="35"/>
    </location>
</feature>
<dbReference type="EMBL" id="CP006867">
    <property type="protein sequence ID" value="ALU11713.1"/>
    <property type="molecule type" value="Genomic_DNA"/>
</dbReference>
<dbReference type="GeneID" id="30680195"/>
<keyword evidence="6" id="KW-1185">Reference proteome</keyword>
<name>A0A0U2WLA0_9CREN</name>
<dbReference type="Proteomes" id="UP000060778">
    <property type="component" value="Chromosome"/>
</dbReference>
<protein>
    <recommendedName>
        <fullName evidence="3">Large ribosomal subunit protein eL14</fullName>
    </recommendedName>
</protein>
<evidence type="ECO:0000313" key="6">
    <source>
        <dbReference type="Proteomes" id="UP000060778"/>
    </source>
</evidence>
<dbReference type="InterPro" id="IPR039660">
    <property type="entry name" value="Ribosomal_eL14"/>
</dbReference>
<sequence length="103" mass="11319">MPAIEVGRICVKIAGREAGKKCVIVDIIDDKFVLITGPKSLSGVKRRRVNIKHIEPLDKKIEIEKGASDEEVLKAIESAGLQDFMKEKVVPKIPTPPKVAAYL</sequence>
<dbReference type="PANTHER" id="PTHR11127:SF2">
    <property type="entry name" value="LARGE RIBOSOMAL SUBUNIT PROTEIN EL14"/>
    <property type="match status" value="1"/>
</dbReference>
<keyword evidence="1 3" id="KW-0689">Ribosomal protein</keyword>
<dbReference type="GO" id="GO:0006412">
    <property type="term" value="P:translation"/>
    <property type="evidence" value="ECO:0007669"/>
    <property type="project" value="UniProtKB-UniRule"/>
</dbReference>
<dbReference type="InterPro" id="IPR008991">
    <property type="entry name" value="Translation_prot_SH3-like_sf"/>
</dbReference>
<evidence type="ECO:0000256" key="1">
    <source>
        <dbReference type="ARBA" id="ARBA00022980"/>
    </source>
</evidence>
<dbReference type="GO" id="GO:0003735">
    <property type="term" value="F:structural constituent of ribosome"/>
    <property type="evidence" value="ECO:0007669"/>
    <property type="project" value="InterPro"/>
</dbReference>
<comment type="similarity">
    <text evidence="3">Belongs to the eukaryotic ribosomal protein eL14 family.</text>
</comment>
<keyword evidence="2 3" id="KW-0687">Ribonucleoprotein</keyword>
<gene>
    <name evidence="3" type="primary">rpl14e</name>
    <name evidence="5" type="ORF">EYM_04005</name>
</gene>
<reference evidence="5 6" key="1">
    <citation type="submission" date="2013-11" db="EMBL/GenBank/DDBJ databases">
        <title>Comparative genomics of Ignicoccus.</title>
        <authorList>
            <person name="Podar M."/>
        </authorList>
    </citation>
    <scope>NUCLEOTIDE SEQUENCE [LARGE SCALE GENOMIC DNA]</scope>
    <source>
        <strain evidence="5 6">DSM 13165</strain>
    </source>
</reference>
<dbReference type="PANTHER" id="PTHR11127">
    <property type="entry name" value="60S RIBOSOMAL PROTEIN L14"/>
    <property type="match status" value="1"/>
</dbReference>
<dbReference type="GO" id="GO:0003723">
    <property type="term" value="F:RNA binding"/>
    <property type="evidence" value="ECO:0007669"/>
    <property type="project" value="InterPro"/>
</dbReference>
<dbReference type="GO" id="GO:0042273">
    <property type="term" value="P:ribosomal large subunit biogenesis"/>
    <property type="evidence" value="ECO:0007669"/>
    <property type="project" value="TreeGrafter"/>
</dbReference>
<dbReference type="InterPro" id="IPR023651">
    <property type="entry name" value="Ribosomal_eL14_arc"/>
</dbReference>
<dbReference type="InterPro" id="IPR014722">
    <property type="entry name" value="Rib_uL2_dom2"/>
</dbReference>
<dbReference type="InterPro" id="IPR005824">
    <property type="entry name" value="KOW"/>
</dbReference>
<dbReference type="PATRIC" id="fig|940295.4.peg.769"/>
<dbReference type="CDD" id="cd23702">
    <property type="entry name" value="eL14"/>
    <property type="match status" value="1"/>
</dbReference>
<evidence type="ECO:0000256" key="2">
    <source>
        <dbReference type="ARBA" id="ARBA00023274"/>
    </source>
</evidence>
<evidence type="ECO:0000313" key="5">
    <source>
        <dbReference type="EMBL" id="ALU11713.1"/>
    </source>
</evidence>
<dbReference type="GO" id="GO:0022625">
    <property type="term" value="C:cytosolic large ribosomal subunit"/>
    <property type="evidence" value="ECO:0007669"/>
    <property type="project" value="TreeGrafter"/>
</dbReference>
<dbReference type="HAMAP" id="MF_00721">
    <property type="entry name" value="Ribosomal_eL14"/>
    <property type="match status" value="1"/>
</dbReference>
<dbReference type="Pfam" id="PF00467">
    <property type="entry name" value="KOW"/>
    <property type="match status" value="1"/>
</dbReference>
<dbReference type="KEGG" id="iis:EYM_04005"/>
<evidence type="ECO:0000256" key="3">
    <source>
        <dbReference type="HAMAP-Rule" id="MF_00721"/>
    </source>
</evidence>